<feature type="compositionally biased region" description="Low complexity" evidence="1">
    <location>
        <begin position="50"/>
        <end position="73"/>
    </location>
</feature>
<sequence length="401" mass="44002">MGTPAAVSQEQQQQYQQQQQEQLGSPSVADASEGIKQQTEAWGLQQQPPRSSSSNISSNSKSSYSKSSSRSSSCLTRRGQSDLCSASVPSPPTTLWFGSPLRVSYICSSGNECICFASMDADIGCSRPFVQIQVVLPDLRIQLTATTKAVQGENPHINQALNLTLPEAAAVEAGVLQRQRGCVRISVFDEFLQQPNTSNRNEPWLFAAPSENTNPRVLLGCLELPWSSVVTSATGAAAKRVGSSAALQRHKVHMNPQQRQQQQQQLLNEMFDVAADGTCCIGLLNGCFRMQQPKGLLTHIHLSRPQNPNMPTDLLLQLQQQQQLQQQVLLQHFAAVPFDLFVSLKLEIRGPAKAICCCLPRILMPEEMYQQQQEDMKKGEEEVNSKYGDLLKPSAAASHAS</sequence>
<keyword evidence="3" id="KW-1185">Reference proteome</keyword>
<gene>
    <name evidence="2" type="ORF">EPH_0007260</name>
</gene>
<protein>
    <submittedName>
        <fullName evidence="2">Uncharacterized protein</fullName>
    </submittedName>
</protein>
<feature type="compositionally biased region" description="Polar residues" evidence="1">
    <location>
        <begin position="35"/>
        <end position="49"/>
    </location>
</feature>
<feature type="region of interest" description="Disordered" evidence="1">
    <location>
        <begin position="1"/>
        <end position="74"/>
    </location>
</feature>
<evidence type="ECO:0000313" key="3">
    <source>
        <dbReference type="Proteomes" id="UP000018201"/>
    </source>
</evidence>
<dbReference type="OrthoDB" id="10596245at2759"/>
<reference evidence="2" key="1">
    <citation type="submission" date="2013-10" db="EMBL/GenBank/DDBJ databases">
        <title>Genomic analysis of the causative agents of coccidiosis in chickens.</title>
        <authorList>
            <person name="Reid A.J."/>
            <person name="Blake D."/>
            <person name="Billington K."/>
            <person name="Browne H."/>
            <person name="Dunn M."/>
            <person name="Hung S."/>
            <person name="Kawahara F."/>
            <person name="Miranda-Saavedra D."/>
            <person name="Mourier T."/>
            <person name="Nagra H."/>
            <person name="Otto T.D."/>
            <person name="Rawlings N."/>
            <person name="Sanchez A."/>
            <person name="Sanders M."/>
            <person name="Subramaniam C."/>
            <person name="Tay Y."/>
            <person name="Dear P."/>
            <person name="Doerig C."/>
            <person name="Gruber A."/>
            <person name="Parkinson J."/>
            <person name="Shirley M."/>
            <person name="Wan K.L."/>
            <person name="Berriman M."/>
            <person name="Tomley F."/>
            <person name="Pain A."/>
        </authorList>
    </citation>
    <scope>NUCLEOTIDE SEQUENCE [LARGE SCALE GENOMIC DNA]</scope>
    <source>
        <strain evidence="2">Houghton</strain>
    </source>
</reference>
<feature type="compositionally biased region" description="Basic and acidic residues" evidence="1">
    <location>
        <begin position="374"/>
        <end position="384"/>
    </location>
</feature>
<reference evidence="2" key="2">
    <citation type="submission" date="2013-10" db="EMBL/GenBank/DDBJ databases">
        <authorList>
            <person name="Aslett M."/>
        </authorList>
    </citation>
    <scope>NUCLEOTIDE SEQUENCE [LARGE SCALE GENOMIC DNA]</scope>
    <source>
        <strain evidence="2">Houghton</strain>
    </source>
</reference>
<name>U6GBB2_9EIME</name>
<dbReference type="EMBL" id="HG691403">
    <property type="protein sequence ID" value="CDI76827.1"/>
    <property type="molecule type" value="Genomic_DNA"/>
</dbReference>
<dbReference type="InterPro" id="IPR052145">
    <property type="entry name" value="Mediator/Homeobox_domain"/>
</dbReference>
<dbReference type="Proteomes" id="UP000018201">
    <property type="component" value="Unassembled WGS sequence"/>
</dbReference>
<dbReference type="PANTHER" id="PTHR24330">
    <property type="entry name" value="HOMEOBOX PROTEIN BARH-LIKE"/>
    <property type="match status" value="1"/>
</dbReference>
<evidence type="ECO:0000256" key="1">
    <source>
        <dbReference type="SAM" id="MobiDB-lite"/>
    </source>
</evidence>
<feature type="region of interest" description="Disordered" evidence="1">
    <location>
        <begin position="370"/>
        <end position="401"/>
    </location>
</feature>
<dbReference type="PANTHER" id="PTHR24330:SF19">
    <property type="entry name" value="MEDIATOR OF RNA POLYMERASE II TRANSCRIPTION SUBUNIT 29"/>
    <property type="match status" value="1"/>
</dbReference>
<dbReference type="AlphaFoldDB" id="U6GBB2"/>
<organism evidence="2 3">
    <name type="scientific">Eimeria praecox</name>
    <dbReference type="NCBI Taxonomy" id="51316"/>
    <lineage>
        <taxon>Eukaryota</taxon>
        <taxon>Sar</taxon>
        <taxon>Alveolata</taxon>
        <taxon>Apicomplexa</taxon>
        <taxon>Conoidasida</taxon>
        <taxon>Coccidia</taxon>
        <taxon>Eucoccidiorida</taxon>
        <taxon>Eimeriorina</taxon>
        <taxon>Eimeriidae</taxon>
        <taxon>Eimeria</taxon>
    </lineage>
</organism>
<proteinExistence type="predicted"/>
<evidence type="ECO:0000313" key="2">
    <source>
        <dbReference type="EMBL" id="CDI76827.1"/>
    </source>
</evidence>
<dbReference type="VEuPathDB" id="ToxoDB:EPH_0007260"/>
<accession>U6GBB2</accession>
<feature type="compositionally biased region" description="Low complexity" evidence="1">
    <location>
        <begin position="9"/>
        <end position="22"/>
    </location>
</feature>